<dbReference type="PANTHER" id="PTHR30003">
    <property type="entry name" value="L-LACTATE PERMEASE"/>
    <property type="match status" value="1"/>
</dbReference>
<feature type="transmembrane region" description="Helical" evidence="8">
    <location>
        <begin position="97"/>
        <end position="130"/>
    </location>
</feature>
<feature type="transmembrane region" description="Helical" evidence="8">
    <location>
        <begin position="169"/>
        <end position="193"/>
    </location>
</feature>
<dbReference type="KEGG" id="ntn:D5366_11650"/>
<feature type="transmembrane region" description="Helical" evidence="8">
    <location>
        <begin position="267"/>
        <end position="286"/>
    </location>
</feature>
<evidence type="ECO:0000313" key="9">
    <source>
        <dbReference type="EMBL" id="QDH26065.1"/>
    </source>
</evidence>
<feature type="transmembrane region" description="Helical" evidence="8">
    <location>
        <begin position="321"/>
        <end position="343"/>
    </location>
</feature>
<protein>
    <recommendedName>
        <fullName evidence="8">L-lactate permease</fullName>
    </recommendedName>
</protein>
<dbReference type="AlphaFoldDB" id="A0A4Y6VCF9"/>
<geneLocation type="plasmid" evidence="9">
    <name>unnamed1</name>
</geneLocation>
<keyword evidence="6 8" id="KW-1133">Transmembrane helix</keyword>
<evidence type="ECO:0000256" key="7">
    <source>
        <dbReference type="ARBA" id="ARBA00023136"/>
    </source>
</evidence>
<feature type="transmembrane region" description="Helical" evidence="8">
    <location>
        <begin position="444"/>
        <end position="463"/>
    </location>
</feature>
<dbReference type="InterPro" id="IPR003804">
    <property type="entry name" value="Lactate_perm"/>
</dbReference>
<evidence type="ECO:0000256" key="6">
    <source>
        <dbReference type="ARBA" id="ARBA00022989"/>
    </source>
</evidence>
<evidence type="ECO:0000256" key="5">
    <source>
        <dbReference type="ARBA" id="ARBA00022692"/>
    </source>
</evidence>
<feature type="transmembrane region" description="Helical" evidence="8">
    <location>
        <begin position="26"/>
        <end position="49"/>
    </location>
</feature>
<keyword evidence="3 8" id="KW-0813">Transport</keyword>
<comment type="subcellular location">
    <subcellularLocation>
        <location evidence="8">Cell inner membrane</location>
        <topology evidence="8">Multi-pass membrane protein</topology>
    </subcellularLocation>
    <subcellularLocation>
        <location evidence="1">Cell membrane</location>
        <topology evidence="1">Multi-pass membrane protein</topology>
    </subcellularLocation>
</comment>
<dbReference type="Pfam" id="PF02652">
    <property type="entry name" value="Lactate_perm"/>
    <property type="match status" value="1"/>
</dbReference>
<dbReference type="OrthoDB" id="7246087at2"/>
<organism evidence="9 10">
    <name type="scientific">Neokomagataea tanensis</name>
    <dbReference type="NCBI Taxonomy" id="661191"/>
    <lineage>
        <taxon>Bacteria</taxon>
        <taxon>Pseudomonadati</taxon>
        <taxon>Pseudomonadota</taxon>
        <taxon>Alphaproteobacteria</taxon>
        <taxon>Acetobacterales</taxon>
        <taxon>Acetobacteraceae</taxon>
        <taxon>Neokomagataea</taxon>
    </lineage>
</organism>
<evidence type="ECO:0000256" key="2">
    <source>
        <dbReference type="ARBA" id="ARBA00010100"/>
    </source>
</evidence>
<dbReference type="GO" id="GO:0015129">
    <property type="term" value="F:lactate transmembrane transporter activity"/>
    <property type="evidence" value="ECO:0007669"/>
    <property type="project" value="UniProtKB-UniRule"/>
</dbReference>
<keyword evidence="9" id="KW-0614">Plasmid</keyword>
<proteinExistence type="inferred from homology"/>
<feature type="transmembrane region" description="Helical" evidence="8">
    <location>
        <begin position="142"/>
        <end position="163"/>
    </location>
</feature>
<keyword evidence="8" id="KW-0997">Cell inner membrane</keyword>
<comment type="similarity">
    <text evidence="2 8">Belongs to the lactate permease family.</text>
</comment>
<name>A0A4Y6VCF9_9PROT</name>
<keyword evidence="4" id="KW-1003">Cell membrane</keyword>
<feature type="transmembrane region" description="Helical" evidence="8">
    <location>
        <begin position="56"/>
        <end position="77"/>
    </location>
</feature>
<dbReference type="GO" id="GO:0015295">
    <property type="term" value="F:solute:proton symporter activity"/>
    <property type="evidence" value="ECO:0007669"/>
    <property type="project" value="TreeGrafter"/>
</dbReference>
<sequence length="469" mass="48953">MQIFWSALPIVSTVLALLIGLRSLYAASIGVGAACAAMFFSFTVAPNVVISSIAQWFPLLSEVLLILGGGLFLSSIMKHAGAQADLAHWIESKSGQGAGAVLMIVHGITPFAESLTGFGIGVTVGIPLLAHLKLPPKQVGVIGLLGLCAVPWGSMGPGSLIAAKMSNVSFYGLGTHSAVISFIPFVLTGIAAVLLSTPSQGRKHAISQAIVSGLMLTMAIAGFNLVFGTSAAGALGSLTIILSRLIRVRKSTSPPLGRAGRRGLESYGILLGGVLVVEIILSVVGANENWRYLASPALWLFVASLWFSIGRPVRKPARAAWHAWLQVAPVTALFIMLGVLMAVSGMATFLAQILSGIGPSYLLVAPFVSGLGGFLTGSNSGANAMLAATQASIARGMNANIVWFMAAQNVSAAFFLMASPGKVEMASQLAGCTRKEDKVYLQKTMLIVSISTVFLVSVFYFFYSALFQS</sequence>
<keyword evidence="7 8" id="KW-0472">Membrane</keyword>
<evidence type="ECO:0000256" key="8">
    <source>
        <dbReference type="RuleBase" id="RU365092"/>
    </source>
</evidence>
<reference evidence="9 10" key="1">
    <citation type="submission" date="2018-09" db="EMBL/GenBank/DDBJ databases">
        <title>The complete genome sequence of Neokomagataea tanensis NBRC 106556(T).</title>
        <authorList>
            <person name="Chua K.-O."/>
            <person name="See-Too W.-S."/>
            <person name="Hong K.-W."/>
            <person name="Yin W.-F."/>
            <person name="Chan K.-G."/>
        </authorList>
    </citation>
    <scope>NUCLEOTIDE SEQUENCE [LARGE SCALE GENOMIC DNA]</scope>
    <source>
        <strain evidence="10">AH13 \ NBRC 106556</strain>
        <plasmid evidence="9 10">unnamed1</plasmid>
    </source>
</reference>
<evidence type="ECO:0000313" key="10">
    <source>
        <dbReference type="Proteomes" id="UP000317214"/>
    </source>
</evidence>
<feature type="transmembrane region" description="Helical" evidence="8">
    <location>
        <begin position="349"/>
        <end position="375"/>
    </location>
</feature>
<feature type="transmembrane region" description="Helical" evidence="8">
    <location>
        <begin position="229"/>
        <end position="246"/>
    </location>
</feature>
<dbReference type="Proteomes" id="UP000317214">
    <property type="component" value="Plasmid unnamed1"/>
</dbReference>
<feature type="transmembrane region" description="Helical" evidence="8">
    <location>
        <begin position="292"/>
        <end position="309"/>
    </location>
</feature>
<keyword evidence="5 8" id="KW-0812">Transmembrane</keyword>
<evidence type="ECO:0000256" key="1">
    <source>
        <dbReference type="ARBA" id="ARBA00004651"/>
    </source>
</evidence>
<dbReference type="GO" id="GO:0005886">
    <property type="term" value="C:plasma membrane"/>
    <property type="evidence" value="ECO:0007669"/>
    <property type="project" value="UniProtKB-SubCell"/>
</dbReference>
<gene>
    <name evidence="9" type="ORF">D5366_11650</name>
</gene>
<dbReference type="EMBL" id="CP032486">
    <property type="protein sequence ID" value="QDH26065.1"/>
    <property type="molecule type" value="Genomic_DNA"/>
</dbReference>
<keyword evidence="10" id="KW-1185">Reference proteome</keyword>
<dbReference type="PANTHER" id="PTHR30003:SF0">
    <property type="entry name" value="GLYCOLATE PERMEASE GLCA-RELATED"/>
    <property type="match status" value="1"/>
</dbReference>
<evidence type="ECO:0000256" key="3">
    <source>
        <dbReference type="ARBA" id="ARBA00022448"/>
    </source>
</evidence>
<comment type="function">
    <text evidence="8">Uptake of L-lactate across the membrane. Can also transport D-lactate and glycolate.</text>
</comment>
<accession>A0A4Y6VCF9</accession>
<evidence type="ECO:0000256" key="4">
    <source>
        <dbReference type="ARBA" id="ARBA00022475"/>
    </source>
</evidence>